<evidence type="ECO:0000259" key="1">
    <source>
        <dbReference type="Pfam" id="PF00724"/>
    </source>
</evidence>
<feature type="domain" description="NADH:flavin oxidoreductase/NADH oxidase N-terminal" evidence="1">
    <location>
        <begin position="118"/>
        <end position="308"/>
    </location>
</feature>
<sequence>MTAPDVLLDQPLLRPLALGALRLPNRVVMAPLTRARATNPGLLPTELHAAYYAQRASAGLIVSEGVWVGEDAIAFPHVPGLFTDGQTAAWRRVTGLVRALGGRIAAQLWHAGSAAPGEMSGTDIAALVGAYASAAARARDAGFDGVEIAAGGVYPLARFLNARLNSRTDAYAPGGGRPLLDVADAVCEAWDGERRVGVRLSPYWSWRDQPHAEGPCPWIPDEAHLARVDGVVEALARRPLAYLHLRGPAPGPDEAAVARYRRLYDGPLIANHGFDGASGAALIATGTADAVSYARHFIANPDLVSRLALDAPLASSDRATHYTGGARGYVDHPLWTPAGPN</sequence>
<dbReference type="Gene3D" id="3.20.20.70">
    <property type="entry name" value="Aldolase class I"/>
    <property type="match status" value="1"/>
</dbReference>
<dbReference type="InterPro" id="IPR001155">
    <property type="entry name" value="OxRdtase_FMN_N"/>
</dbReference>
<dbReference type="SUPFAM" id="SSF51395">
    <property type="entry name" value="FMN-linked oxidoreductases"/>
    <property type="match status" value="1"/>
</dbReference>
<evidence type="ECO:0000313" key="2">
    <source>
        <dbReference type="EMBL" id="GAA2080171.1"/>
    </source>
</evidence>
<dbReference type="RefSeq" id="WP_344529691.1">
    <property type="nucleotide sequence ID" value="NZ_BAAAPE010000009.1"/>
</dbReference>
<dbReference type="PANTHER" id="PTHR22893">
    <property type="entry name" value="NADH OXIDOREDUCTASE-RELATED"/>
    <property type="match status" value="1"/>
</dbReference>
<comment type="caution">
    <text evidence="2">The sequence shown here is derived from an EMBL/GenBank/DDBJ whole genome shotgun (WGS) entry which is preliminary data.</text>
</comment>
<evidence type="ECO:0000313" key="3">
    <source>
        <dbReference type="Proteomes" id="UP001500016"/>
    </source>
</evidence>
<keyword evidence="3" id="KW-1185">Reference proteome</keyword>
<dbReference type="InterPro" id="IPR045247">
    <property type="entry name" value="Oye-like"/>
</dbReference>
<dbReference type="EMBL" id="BAAAPE010000009">
    <property type="protein sequence ID" value="GAA2080171.1"/>
    <property type="molecule type" value="Genomic_DNA"/>
</dbReference>
<gene>
    <name evidence="2" type="ORF">GCM10009801_38310</name>
</gene>
<dbReference type="InterPro" id="IPR013785">
    <property type="entry name" value="Aldolase_TIM"/>
</dbReference>
<protein>
    <submittedName>
        <fullName evidence="2">Alkene reductase</fullName>
    </submittedName>
</protein>
<reference evidence="2 3" key="1">
    <citation type="journal article" date="2019" name="Int. J. Syst. Evol. Microbiol.">
        <title>The Global Catalogue of Microorganisms (GCM) 10K type strain sequencing project: providing services to taxonomists for standard genome sequencing and annotation.</title>
        <authorList>
            <consortium name="The Broad Institute Genomics Platform"/>
            <consortium name="The Broad Institute Genome Sequencing Center for Infectious Disease"/>
            <person name="Wu L."/>
            <person name="Ma J."/>
        </authorList>
    </citation>
    <scope>NUCLEOTIDE SEQUENCE [LARGE SCALE GENOMIC DNA]</scope>
    <source>
        <strain evidence="2 3">JCM 15478</strain>
    </source>
</reference>
<organism evidence="2 3">
    <name type="scientific">Streptomyces albiaxialis</name>
    <dbReference type="NCBI Taxonomy" id="329523"/>
    <lineage>
        <taxon>Bacteria</taxon>
        <taxon>Bacillati</taxon>
        <taxon>Actinomycetota</taxon>
        <taxon>Actinomycetes</taxon>
        <taxon>Kitasatosporales</taxon>
        <taxon>Streptomycetaceae</taxon>
        <taxon>Streptomyces</taxon>
    </lineage>
</organism>
<dbReference type="Pfam" id="PF00724">
    <property type="entry name" value="Oxidored_FMN"/>
    <property type="match status" value="1"/>
</dbReference>
<name>A0ABN2W308_9ACTN</name>
<dbReference type="Proteomes" id="UP001500016">
    <property type="component" value="Unassembled WGS sequence"/>
</dbReference>
<accession>A0ABN2W308</accession>
<proteinExistence type="predicted"/>
<dbReference type="PANTHER" id="PTHR22893:SF91">
    <property type="entry name" value="NADPH DEHYDROGENASE 2-RELATED"/>
    <property type="match status" value="1"/>
</dbReference>